<feature type="compositionally biased region" description="Polar residues" evidence="1">
    <location>
        <begin position="37"/>
        <end position="53"/>
    </location>
</feature>
<feature type="region of interest" description="Disordered" evidence="1">
    <location>
        <begin position="1"/>
        <end position="62"/>
    </location>
</feature>
<protein>
    <submittedName>
        <fullName evidence="2">Uncharacterized protein</fullName>
    </submittedName>
</protein>
<sequence>MPAKRPKHGNADATANPKTPNKTARAAKAPTRIPAQSHLNQTARAAKTQNQTKKPGPQGPQLHVSGIAAIVSGMALSKFPFLSLQAGKLLRSLALARLPR</sequence>
<evidence type="ECO:0000313" key="2">
    <source>
        <dbReference type="EMBL" id="BCZ78404.1"/>
    </source>
</evidence>
<proteinExistence type="predicted"/>
<evidence type="ECO:0000256" key="1">
    <source>
        <dbReference type="SAM" id="MobiDB-lite"/>
    </source>
</evidence>
<gene>
    <name evidence="2" type="ORF">PTKU64_20790</name>
</gene>
<dbReference type="EMBL" id="AP024955">
    <property type="protein sequence ID" value="BCZ78404.1"/>
    <property type="molecule type" value="Genomic_DNA"/>
</dbReference>
<evidence type="ECO:0000313" key="3">
    <source>
        <dbReference type="Proteomes" id="UP001319874"/>
    </source>
</evidence>
<accession>A0ABM7TJL8</accession>
<reference evidence="2 3" key="1">
    <citation type="journal article" date="2022" name="Front. Microbiol.">
        <title>Identification and characterization of a novel class of self-sufficient cytochrome P450 hydroxylase involved in cyclohexanecarboxylate degradation in Paraburkholderia terrae strain KU-64.</title>
        <authorList>
            <person name="Yamamoto T."/>
            <person name="Hasegawa Y."/>
            <person name="Iwaki H."/>
        </authorList>
    </citation>
    <scope>NUCLEOTIDE SEQUENCE [LARGE SCALE GENOMIC DNA]</scope>
    <source>
        <strain evidence="2 3">KU-64</strain>
    </source>
</reference>
<keyword evidence="3" id="KW-1185">Reference proteome</keyword>
<dbReference type="Proteomes" id="UP001319874">
    <property type="component" value="Chromosome 1"/>
</dbReference>
<name>A0ABM7TJL8_9BURK</name>
<organism evidence="2 3">
    <name type="scientific">Paraburkholderia terrae</name>
    <dbReference type="NCBI Taxonomy" id="311230"/>
    <lineage>
        <taxon>Bacteria</taxon>
        <taxon>Pseudomonadati</taxon>
        <taxon>Pseudomonadota</taxon>
        <taxon>Betaproteobacteria</taxon>
        <taxon>Burkholderiales</taxon>
        <taxon>Burkholderiaceae</taxon>
        <taxon>Paraburkholderia</taxon>
    </lineage>
</organism>